<sequence length="826" mass="85291">MVWDGKSLVVIFAAGVADIPLPLAVIKASGCSAGFAGDGRNVYRITCQAPLADCAPVAAAMTPPLCNETLSQWLVETASGASLVLECPLVGSGCKLVLGSSSALEMSCRSGACVPAIPPPQVPAVPAPSIVGKANVVSGAALALIGYLIGLGLLVSCIRRATTMYVETSSSGKDADRTSERMPLLSSSIQEVEGEEAADDALVRFLSLPVVMRAAGRAGRAAARTPGDGPVLAFSGVGFAIRGRPVLDSVNGTVGAGSVLGILGASGSGKTTLLSFLSGRPLDERFGEVSESAAVVLAGESVPCESGARCDALSHAVTAVLDGSAQPALLTVYERGPNADELHELVMAVLEVFALGEVAHVYANGSAAPMPSAAAADGRPAVVGADRCSLACGPASALSGGERKRLALALGVLRVVARPEAARVFLCDEPTSGLDSALALQVARVLRGLARVLQLAVVVTLHQPSQRLLAAGIDSLLVLTEAGRAVVSGTLSACLAAYRAAGCDAGDECAEPGDFLIRKCRQRRLPSRGGVGGTVARAGRAGDAGLAVFGLELGVALQRQALFWLRSPWMLTMQLGVTLGACGLLSGIFYAMPLDLVGAQNRCGLLFFVLALNALTSLGAIRTFSRELALVLYERRGAWFRYPSVSYCAKVMLDVVLPGLLHPLLYGLCVYPWVGLEPTVGSLARFVGLLVGFNWMNGALALVLGMLLVSSPAAANLVVLVVSLFSMLFSGFLVSSASLATGFEPVAALSSYKYALEALLVNELGQREIDYNPVGFPGKVRSGEVILAELGMKNSQSQIRNDTAVLFAMAATLAVIGYAVFRLRLR</sequence>
<feature type="domain" description="ABC transporter" evidence="9">
    <location>
        <begin position="232"/>
        <end position="507"/>
    </location>
</feature>
<keyword evidence="3 8" id="KW-0812">Transmembrane</keyword>
<dbReference type="PANTHER" id="PTHR48041:SF2">
    <property type="entry name" value="ATP-DEPENDENT PERMEASE-RELATED"/>
    <property type="match status" value="1"/>
</dbReference>
<dbReference type="GO" id="GO:0140359">
    <property type="term" value="F:ABC-type transporter activity"/>
    <property type="evidence" value="ECO:0007669"/>
    <property type="project" value="InterPro"/>
</dbReference>
<dbReference type="Pfam" id="PF01061">
    <property type="entry name" value="ABC2_membrane"/>
    <property type="match status" value="1"/>
</dbReference>
<dbReference type="PROSITE" id="PS50893">
    <property type="entry name" value="ABC_TRANSPORTER_2"/>
    <property type="match status" value="1"/>
</dbReference>
<evidence type="ECO:0000259" key="9">
    <source>
        <dbReference type="PROSITE" id="PS50893"/>
    </source>
</evidence>
<dbReference type="OMA" id="LQDHRIN"/>
<keyword evidence="7 8" id="KW-0472">Membrane</keyword>
<dbReference type="Gene3D" id="3.40.50.300">
    <property type="entry name" value="P-loop containing nucleotide triphosphate hydrolases"/>
    <property type="match status" value="1"/>
</dbReference>
<evidence type="ECO:0000313" key="10">
    <source>
        <dbReference type="EMBL" id="KNC54276.1"/>
    </source>
</evidence>
<dbReference type="InterPro" id="IPR013525">
    <property type="entry name" value="ABC2_TM"/>
</dbReference>
<keyword evidence="6 8" id="KW-1133">Transmembrane helix</keyword>
<organism evidence="10 11">
    <name type="scientific">Thecamonas trahens ATCC 50062</name>
    <dbReference type="NCBI Taxonomy" id="461836"/>
    <lineage>
        <taxon>Eukaryota</taxon>
        <taxon>Apusozoa</taxon>
        <taxon>Apusomonadida</taxon>
        <taxon>Apusomonadidae</taxon>
        <taxon>Thecamonas</taxon>
    </lineage>
</organism>
<dbReference type="GO" id="GO:0016020">
    <property type="term" value="C:membrane"/>
    <property type="evidence" value="ECO:0007669"/>
    <property type="project" value="UniProtKB-SubCell"/>
</dbReference>
<dbReference type="OrthoDB" id="66620at2759"/>
<evidence type="ECO:0000313" key="11">
    <source>
        <dbReference type="Proteomes" id="UP000054408"/>
    </source>
</evidence>
<dbReference type="AlphaFoldDB" id="A0A0L0DQH3"/>
<dbReference type="InterPro" id="IPR027417">
    <property type="entry name" value="P-loop_NTPase"/>
</dbReference>
<evidence type="ECO:0000256" key="6">
    <source>
        <dbReference type="ARBA" id="ARBA00022989"/>
    </source>
</evidence>
<keyword evidence="4" id="KW-0547">Nucleotide-binding</keyword>
<dbReference type="GO" id="GO:0005524">
    <property type="term" value="F:ATP binding"/>
    <property type="evidence" value="ECO:0007669"/>
    <property type="project" value="UniProtKB-KW"/>
</dbReference>
<dbReference type="PANTHER" id="PTHR48041">
    <property type="entry name" value="ABC TRANSPORTER G FAMILY MEMBER 28"/>
    <property type="match status" value="1"/>
</dbReference>
<dbReference type="RefSeq" id="XP_013753908.1">
    <property type="nucleotide sequence ID" value="XM_013898454.1"/>
</dbReference>
<dbReference type="InterPro" id="IPR003593">
    <property type="entry name" value="AAA+_ATPase"/>
</dbReference>
<dbReference type="InterPro" id="IPR050352">
    <property type="entry name" value="ABCG_transporters"/>
</dbReference>
<accession>A0A0L0DQH3</accession>
<keyword evidence="11" id="KW-1185">Reference proteome</keyword>
<gene>
    <name evidence="10" type="ORF">AMSG_10075</name>
</gene>
<keyword evidence="2" id="KW-0813">Transport</keyword>
<dbReference type="GeneID" id="25568394"/>
<dbReference type="SMART" id="SM00382">
    <property type="entry name" value="AAA"/>
    <property type="match status" value="1"/>
</dbReference>
<feature type="transmembrane region" description="Helical" evidence="8">
    <location>
        <begin position="645"/>
        <end position="666"/>
    </location>
</feature>
<evidence type="ECO:0000256" key="4">
    <source>
        <dbReference type="ARBA" id="ARBA00022741"/>
    </source>
</evidence>
<dbReference type="SUPFAM" id="SSF52540">
    <property type="entry name" value="P-loop containing nucleoside triphosphate hydrolases"/>
    <property type="match status" value="1"/>
</dbReference>
<proteinExistence type="predicted"/>
<feature type="transmembrane region" description="Helical" evidence="8">
    <location>
        <begin position="136"/>
        <end position="155"/>
    </location>
</feature>
<dbReference type="Proteomes" id="UP000054408">
    <property type="component" value="Unassembled WGS sequence"/>
</dbReference>
<dbReference type="PROSITE" id="PS00211">
    <property type="entry name" value="ABC_TRANSPORTER_1"/>
    <property type="match status" value="1"/>
</dbReference>
<feature type="transmembrane region" description="Helical" evidence="8">
    <location>
        <begin position="686"/>
        <end position="710"/>
    </location>
</feature>
<dbReference type="Pfam" id="PF00005">
    <property type="entry name" value="ABC_tran"/>
    <property type="match status" value="1"/>
</dbReference>
<feature type="transmembrane region" description="Helical" evidence="8">
    <location>
        <begin position="569"/>
        <end position="592"/>
    </location>
</feature>
<evidence type="ECO:0000256" key="3">
    <source>
        <dbReference type="ARBA" id="ARBA00022692"/>
    </source>
</evidence>
<feature type="transmembrane region" description="Helical" evidence="8">
    <location>
        <begin position="717"/>
        <end position="740"/>
    </location>
</feature>
<evidence type="ECO:0000256" key="8">
    <source>
        <dbReference type="SAM" id="Phobius"/>
    </source>
</evidence>
<comment type="subcellular location">
    <subcellularLocation>
        <location evidence="1">Membrane</location>
        <topology evidence="1">Multi-pass membrane protein</topology>
    </subcellularLocation>
</comment>
<reference evidence="10 11" key="1">
    <citation type="submission" date="2010-05" db="EMBL/GenBank/DDBJ databases">
        <title>The Genome Sequence of Thecamonas trahens ATCC 50062.</title>
        <authorList>
            <consortium name="The Broad Institute Genome Sequencing Platform"/>
            <person name="Russ C."/>
            <person name="Cuomo C."/>
            <person name="Shea T."/>
            <person name="Young S.K."/>
            <person name="Zeng Q."/>
            <person name="Koehrsen M."/>
            <person name="Haas B."/>
            <person name="Borodovsky M."/>
            <person name="Guigo R."/>
            <person name="Alvarado L."/>
            <person name="Berlin A."/>
            <person name="Bochicchio J."/>
            <person name="Borenstein D."/>
            <person name="Chapman S."/>
            <person name="Chen Z."/>
            <person name="Freedman E."/>
            <person name="Gellesch M."/>
            <person name="Goldberg J."/>
            <person name="Griggs A."/>
            <person name="Gujja S."/>
            <person name="Heilman E."/>
            <person name="Heiman D."/>
            <person name="Hepburn T."/>
            <person name="Howarth C."/>
            <person name="Jen D."/>
            <person name="Larson L."/>
            <person name="Mehta T."/>
            <person name="Park D."/>
            <person name="Pearson M."/>
            <person name="Roberts A."/>
            <person name="Saif S."/>
            <person name="Shenoy N."/>
            <person name="Sisk P."/>
            <person name="Stolte C."/>
            <person name="Sykes S."/>
            <person name="Thomson T."/>
            <person name="Walk T."/>
            <person name="White J."/>
            <person name="Yandava C."/>
            <person name="Burger G."/>
            <person name="Gray M.W."/>
            <person name="Holland P.W.H."/>
            <person name="King N."/>
            <person name="Lang F.B.F."/>
            <person name="Roger A.J."/>
            <person name="Ruiz-Trillo I."/>
            <person name="Lander E."/>
            <person name="Nusbaum C."/>
        </authorList>
    </citation>
    <scope>NUCLEOTIDE SEQUENCE [LARGE SCALE GENOMIC DNA]</scope>
    <source>
        <strain evidence="10 11">ATCC 50062</strain>
    </source>
</reference>
<dbReference type="eggNOG" id="KOG0061">
    <property type="taxonomic scope" value="Eukaryota"/>
</dbReference>
<feature type="transmembrane region" description="Helical" evidence="8">
    <location>
        <begin position="803"/>
        <end position="821"/>
    </location>
</feature>
<dbReference type="InterPro" id="IPR017871">
    <property type="entry name" value="ABC_transporter-like_CS"/>
</dbReference>
<dbReference type="EMBL" id="GL349487">
    <property type="protein sequence ID" value="KNC54276.1"/>
    <property type="molecule type" value="Genomic_DNA"/>
</dbReference>
<keyword evidence="5" id="KW-0067">ATP-binding</keyword>
<evidence type="ECO:0000256" key="1">
    <source>
        <dbReference type="ARBA" id="ARBA00004141"/>
    </source>
</evidence>
<dbReference type="GO" id="GO:0016887">
    <property type="term" value="F:ATP hydrolysis activity"/>
    <property type="evidence" value="ECO:0007669"/>
    <property type="project" value="InterPro"/>
</dbReference>
<evidence type="ECO:0000256" key="7">
    <source>
        <dbReference type="ARBA" id="ARBA00023136"/>
    </source>
</evidence>
<evidence type="ECO:0000256" key="5">
    <source>
        <dbReference type="ARBA" id="ARBA00022840"/>
    </source>
</evidence>
<name>A0A0L0DQH3_THETB</name>
<feature type="transmembrane region" description="Helical" evidence="8">
    <location>
        <begin position="604"/>
        <end position="624"/>
    </location>
</feature>
<dbReference type="STRING" id="461836.A0A0L0DQH3"/>
<dbReference type="InterPro" id="IPR003439">
    <property type="entry name" value="ABC_transporter-like_ATP-bd"/>
</dbReference>
<evidence type="ECO:0000256" key="2">
    <source>
        <dbReference type="ARBA" id="ARBA00022448"/>
    </source>
</evidence>
<protein>
    <submittedName>
        <fullName evidence="10">ABC-type cobalamin</fullName>
    </submittedName>
</protein>